<evidence type="ECO:0000313" key="3">
    <source>
        <dbReference type="Proteomes" id="UP000054270"/>
    </source>
</evidence>
<evidence type="ECO:0008006" key="4">
    <source>
        <dbReference type="Google" id="ProtNLM"/>
    </source>
</evidence>
<evidence type="ECO:0000313" key="2">
    <source>
        <dbReference type="EMBL" id="KJA14043.1"/>
    </source>
</evidence>
<accession>A0A0D2LT84</accession>
<organism evidence="2 3">
    <name type="scientific">Hypholoma sublateritium (strain FD-334 SS-4)</name>
    <dbReference type="NCBI Taxonomy" id="945553"/>
    <lineage>
        <taxon>Eukaryota</taxon>
        <taxon>Fungi</taxon>
        <taxon>Dikarya</taxon>
        <taxon>Basidiomycota</taxon>
        <taxon>Agaricomycotina</taxon>
        <taxon>Agaricomycetes</taxon>
        <taxon>Agaricomycetidae</taxon>
        <taxon>Agaricales</taxon>
        <taxon>Agaricineae</taxon>
        <taxon>Strophariaceae</taxon>
        <taxon>Hypholoma</taxon>
    </lineage>
</organism>
<dbReference type="EMBL" id="KN817697">
    <property type="protein sequence ID" value="KJA14043.1"/>
    <property type="molecule type" value="Genomic_DNA"/>
</dbReference>
<proteinExistence type="predicted"/>
<keyword evidence="3" id="KW-1185">Reference proteome</keyword>
<feature type="signal peptide" evidence="1">
    <location>
        <begin position="1"/>
        <end position="22"/>
    </location>
</feature>
<gene>
    <name evidence="2" type="ORF">HYPSUDRAFT_209027</name>
</gene>
<feature type="chain" id="PRO_5002246523" description="Secreted protein" evidence="1">
    <location>
        <begin position="23"/>
        <end position="187"/>
    </location>
</feature>
<dbReference type="Proteomes" id="UP000054270">
    <property type="component" value="Unassembled WGS sequence"/>
</dbReference>
<name>A0A0D2LT84_HYPSF</name>
<evidence type="ECO:0000256" key="1">
    <source>
        <dbReference type="SAM" id="SignalP"/>
    </source>
</evidence>
<reference evidence="3" key="1">
    <citation type="submission" date="2014-04" db="EMBL/GenBank/DDBJ databases">
        <title>Evolutionary Origins and Diversification of the Mycorrhizal Mutualists.</title>
        <authorList>
            <consortium name="DOE Joint Genome Institute"/>
            <consortium name="Mycorrhizal Genomics Consortium"/>
            <person name="Kohler A."/>
            <person name="Kuo A."/>
            <person name="Nagy L.G."/>
            <person name="Floudas D."/>
            <person name="Copeland A."/>
            <person name="Barry K.W."/>
            <person name="Cichocki N."/>
            <person name="Veneault-Fourrey C."/>
            <person name="LaButti K."/>
            <person name="Lindquist E.A."/>
            <person name="Lipzen A."/>
            <person name="Lundell T."/>
            <person name="Morin E."/>
            <person name="Murat C."/>
            <person name="Riley R."/>
            <person name="Ohm R."/>
            <person name="Sun H."/>
            <person name="Tunlid A."/>
            <person name="Henrissat B."/>
            <person name="Grigoriev I.V."/>
            <person name="Hibbett D.S."/>
            <person name="Martin F."/>
        </authorList>
    </citation>
    <scope>NUCLEOTIDE SEQUENCE [LARGE SCALE GENOMIC DNA]</scope>
    <source>
        <strain evidence="3">FD-334 SS-4</strain>
    </source>
</reference>
<protein>
    <recommendedName>
        <fullName evidence="4">Secreted protein</fullName>
    </recommendedName>
</protein>
<dbReference type="AlphaFoldDB" id="A0A0D2LT84"/>
<keyword evidence="1" id="KW-0732">Signal</keyword>
<sequence length="187" mass="19363">MTLQAPAQALALVPSLATAAAAFRYVLPPAVPILANTRVTTTTTNGGAASVIPRQRDGADRWDVNCIARPAPLASVYDDSNVPIKASPPHVLLDLGAHHRRPSTSAQQGCPRCATCTPCSIPRATSAFNNSSATRLATCLPHHHESTAPMPHPRLDNASDVASDLELRLQQGHGCAAGAGAGAACLR</sequence>